<organism evidence="1 2">
    <name type="scientific">Multifurca ochricompacta</name>
    <dbReference type="NCBI Taxonomy" id="376703"/>
    <lineage>
        <taxon>Eukaryota</taxon>
        <taxon>Fungi</taxon>
        <taxon>Dikarya</taxon>
        <taxon>Basidiomycota</taxon>
        <taxon>Agaricomycotina</taxon>
        <taxon>Agaricomycetes</taxon>
        <taxon>Russulales</taxon>
        <taxon>Russulaceae</taxon>
        <taxon>Multifurca</taxon>
    </lineage>
</organism>
<accession>A0AAD4M814</accession>
<gene>
    <name evidence="1" type="ORF">B0F90DRAFT_1167705</name>
</gene>
<evidence type="ECO:0000313" key="2">
    <source>
        <dbReference type="Proteomes" id="UP001203297"/>
    </source>
</evidence>
<evidence type="ECO:0000313" key="1">
    <source>
        <dbReference type="EMBL" id="KAI0305170.1"/>
    </source>
</evidence>
<dbReference type="AlphaFoldDB" id="A0AAD4M814"/>
<comment type="caution">
    <text evidence="1">The sequence shown here is derived from an EMBL/GenBank/DDBJ whole genome shotgun (WGS) entry which is preliminary data.</text>
</comment>
<reference evidence="1" key="1">
    <citation type="journal article" date="2022" name="New Phytol.">
        <title>Evolutionary transition to the ectomycorrhizal habit in the genomes of a hyperdiverse lineage of mushroom-forming fungi.</title>
        <authorList>
            <person name="Looney B."/>
            <person name="Miyauchi S."/>
            <person name="Morin E."/>
            <person name="Drula E."/>
            <person name="Courty P.E."/>
            <person name="Kohler A."/>
            <person name="Kuo A."/>
            <person name="LaButti K."/>
            <person name="Pangilinan J."/>
            <person name="Lipzen A."/>
            <person name="Riley R."/>
            <person name="Andreopoulos W."/>
            <person name="He G."/>
            <person name="Johnson J."/>
            <person name="Nolan M."/>
            <person name="Tritt A."/>
            <person name="Barry K.W."/>
            <person name="Grigoriev I.V."/>
            <person name="Nagy L.G."/>
            <person name="Hibbett D."/>
            <person name="Henrissat B."/>
            <person name="Matheny P.B."/>
            <person name="Labbe J."/>
            <person name="Martin F.M."/>
        </authorList>
    </citation>
    <scope>NUCLEOTIDE SEQUENCE</scope>
    <source>
        <strain evidence="1">BPL690</strain>
    </source>
</reference>
<keyword evidence="2" id="KW-1185">Reference proteome</keyword>
<dbReference type="EMBL" id="WTXG01000006">
    <property type="protein sequence ID" value="KAI0305170.1"/>
    <property type="molecule type" value="Genomic_DNA"/>
</dbReference>
<name>A0AAD4M814_9AGAM</name>
<protein>
    <submittedName>
        <fullName evidence="1">Uncharacterized protein</fullName>
    </submittedName>
</protein>
<sequence>MNSQVDSTVYANIVFGFGKTSRRNGHYGPSSEEEQITAEPKNNVGQDHAPVAIVDNAPWKAMTAAFGALSLSTTAAAKKRHLPFLRRIVRSSFHRRCQKRGLATVPTSPSTQLLTICYKMAMDVSDSGLYNDPTEYVVYKVELTVGKLVCPLCDTLGGITTKEMLEAHLEWDHLEMEPSWRQKQSGNWELTLEIPGSEVQGDVWERAESSWQVIN</sequence>
<dbReference type="Proteomes" id="UP001203297">
    <property type="component" value="Unassembled WGS sequence"/>
</dbReference>
<proteinExistence type="predicted"/>